<dbReference type="RefSeq" id="WP_172697779.1">
    <property type="nucleotide sequence ID" value="NZ_WKPR01000014.1"/>
</dbReference>
<evidence type="ECO:0000313" key="1">
    <source>
        <dbReference type="EMBL" id="MSB20609.1"/>
    </source>
</evidence>
<dbReference type="EMBL" id="WKPR01000014">
    <property type="protein sequence ID" value="MSB20609.1"/>
    <property type="molecule type" value="Genomic_DNA"/>
</dbReference>
<gene>
    <name evidence="1" type="ORF">GKE97_13930</name>
</gene>
<name>A0A6I2R3Z4_FLAPL</name>
<comment type="caution">
    <text evidence="1">The sequence shown here is derived from an EMBL/GenBank/DDBJ whole genome shotgun (WGS) entry which is preliminary data.</text>
</comment>
<proteinExistence type="predicted"/>
<dbReference type="AlphaFoldDB" id="A0A6I2R3Z4"/>
<sequence length="137" mass="15292">MKTDTIKNTGLCRRAFSPFDDSATERRRRMGLVSETGEPDQNSIEVLSHVFAAQYFDDLCDFCQSIDDVQAALTPFIDAAEKAEPKQRFLLMCLQYDAIYRALPEPVWWISGAPDLAALFSAGFVSHLRRLAEGGGI</sequence>
<protein>
    <submittedName>
        <fullName evidence="1">Uncharacterized protein</fullName>
    </submittedName>
</protein>
<accession>A0A6I2R3Z4</accession>
<reference evidence="1 2" key="1">
    <citation type="journal article" date="2019" name="Nat. Med.">
        <title>A library of human gut bacterial isolates paired with longitudinal multiomics data enables mechanistic microbiome research.</title>
        <authorList>
            <person name="Poyet M."/>
            <person name="Groussin M."/>
            <person name="Gibbons S.M."/>
            <person name="Avila-Pacheco J."/>
            <person name="Jiang X."/>
            <person name="Kearney S.M."/>
            <person name="Perrotta A.R."/>
            <person name="Berdy B."/>
            <person name="Zhao S."/>
            <person name="Lieberman T.D."/>
            <person name="Swanson P.K."/>
            <person name="Smith M."/>
            <person name="Roesemann S."/>
            <person name="Alexander J.E."/>
            <person name="Rich S.A."/>
            <person name="Livny J."/>
            <person name="Vlamakis H."/>
            <person name="Clish C."/>
            <person name="Bullock K."/>
            <person name="Deik A."/>
            <person name="Scott J."/>
            <person name="Pierce K.A."/>
            <person name="Xavier R.J."/>
            <person name="Alm E.J."/>
        </authorList>
    </citation>
    <scope>NUCLEOTIDE SEQUENCE [LARGE SCALE GENOMIC DNA]</scope>
    <source>
        <strain evidence="1 2">BIOML-A2</strain>
    </source>
</reference>
<organism evidence="1 2">
    <name type="scientific">Flavonifractor plautii</name>
    <name type="common">Fusobacterium plautii</name>
    <dbReference type="NCBI Taxonomy" id="292800"/>
    <lineage>
        <taxon>Bacteria</taxon>
        <taxon>Bacillati</taxon>
        <taxon>Bacillota</taxon>
        <taxon>Clostridia</taxon>
        <taxon>Eubacteriales</taxon>
        <taxon>Oscillospiraceae</taxon>
        <taxon>Flavonifractor</taxon>
    </lineage>
</organism>
<evidence type="ECO:0000313" key="2">
    <source>
        <dbReference type="Proteomes" id="UP000434475"/>
    </source>
</evidence>
<dbReference type="Proteomes" id="UP000434475">
    <property type="component" value="Unassembled WGS sequence"/>
</dbReference>